<keyword evidence="2" id="KW-1185">Reference proteome</keyword>
<proteinExistence type="predicted"/>
<evidence type="ECO:0000313" key="2">
    <source>
        <dbReference type="Proteomes" id="UP000660745"/>
    </source>
</evidence>
<dbReference type="AlphaFoldDB" id="A0A918A603"/>
<dbReference type="RefSeq" id="WP_225277048.1">
    <property type="nucleotide sequence ID" value="NZ_BMNK01000005.1"/>
</dbReference>
<sequence length="179" mass="20587">MTEVATQDAGHARYTFRVRLSSTARCLLEAEWDRCRWVWNESVAKSKQVYRHNKATGEKRTCGPAQLDKMLTEARRRTPWLAEGSSVAQQQVIRDFGKSRAKALKDIKDRLPMRQRAGMPRWKKKREAAASLNYTKRGFRLKDGRLHLAGGIVVRPVWSRELPAAPSSVRVYRDAVGHW</sequence>
<dbReference type="Proteomes" id="UP000660745">
    <property type="component" value="Unassembled WGS sequence"/>
</dbReference>
<dbReference type="EMBL" id="BMNK01000005">
    <property type="protein sequence ID" value="GGP07335.1"/>
    <property type="molecule type" value="Genomic_DNA"/>
</dbReference>
<protein>
    <recommendedName>
        <fullName evidence="3">Transposase</fullName>
    </recommendedName>
</protein>
<organism evidence="1 2">
    <name type="scientific">Nonomuraea glycinis</name>
    <dbReference type="NCBI Taxonomy" id="2047744"/>
    <lineage>
        <taxon>Bacteria</taxon>
        <taxon>Bacillati</taxon>
        <taxon>Actinomycetota</taxon>
        <taxon>Actinomycetes</taxon>
        <taxon>Streptosporangiales</taxon>
        <taxon>Streptosporangiaceae</taxon>
        <taxon>Nonomuraea</taxon>
    </lineage>
</organism>
<comment type="caution">
    <text evidence="1">The sequence shown here is derived from an EMBL/GenBank/DDBJ whole genome shotgun (WGS) entry which is preliminary data.</text>
</comment>
<name>A0A918A603_9ACTN</name>
<reference evidence="1" key="2">
    <citation type="submission" date="2020-09" db="EMBL/GenBank/DDBJ databases">
        <authorList>
            <person name="Sun Q."/>
            <person name="Zhou Y."/>
        </authorList>
    </citation>
    <scope>NUCLEOTIDE SEQUENCE</scope>
    <source>
        <strain evidence="1">CGMCC 4.7430</strain>
    </source>
</reference>
<evidence type="ECO:0000313" key="1">
    <source>
        <dbReference type="EMBL" id="GGP07335.1"/>
    </source>
</evidence>
<reference evidence="1" key="1">
    <citation type="journal article" date="2014" name="Int. J. Syst. Evol. Microbiol.">
        <title>Complete genome sequence of Corynebacterium casei LMG S-19264T (=DSM 44701T), isolated from a smear-ripened cheese.</title>
        <authorList>
            <consortium name="US DOE Joint Genome Institute (JGI-PGF)"/>
            <person name="Walter F."/>
            <person name="Albersmeier A."/>
            <person name="Kalinowski J."/>
            <person name="Ruckert C."/>
        </authorList>
    </citation>
    <scope>NUCLEOTIDE SEQUENCE</scope>
    <source>
        <strain evidence="1">CGMCC 4.7430</strain>
    </source>
</reference>
<gene>
    <name evidence="1" type="ORF">GCM10012278_34690</name>
</gene>
<accession>A0A918A603</accession>
<evidence type="ECO:0008006" key="3">
    <source>
        <dbReference type="Google" id="ProtNLM"/>
    </source>
</evidence>